<comment type="caution">
    <text evidence="2">The sequence shown here is derived from an EMBL/GenBank/DDBJ whole genome shotgun (WGS) entry which is preliminary data.</text>
</comment>
<evidence type="ECO:0000313" key="2">
    <source>
        <dbReference type="EMBL" id="KAJ5345205.1"/>
    </source>
</evidence>
<dbReference type="EMBL" id="JAPZBQ010000002">
    <property type="protein sequence ID" value="KAJ5345205.1"/>
    <property type="molecule type" value="Genomic_DNA"/>
</dbReference>
<organism evidence="2 3">
    <name type="scientific">Penicillium brevicompactum</name>
    <dbReference type="NCBI Taxonomy" id="5074"/>
    <lineage>
        <taxon>Eukaryota</taxon>
        <taxon>Fungi</taxon>
        <taxon>Dikarya</taxon>
        <taxon>Ascomycota</taxon>
        <taxon>Pezizomycotina</taxon>
        <taxon>Eurotiomycetes</taxon>
        <taxon>Eurotiomycetidae</taxon>
        <taxon>Eurotiales</taxon>
        <taxon>Aspergillaceae</taxon>
        <taxon>Penicillium</taxon>
    </lineage>
</organism>
<proteinExistence type="predicted"/>
<reference evidence="2" key="2">
    <citation type="journal article" date="2023" name="IMA Fungus">
        <title>Comparative genomic study of the Penicillium genus elucidates a diverse pangenome and 15 lateral gene transfer events.</title>
        <authorList>
            <person name="Petersen C."/>
            <person name="Sorensen T."/>
            <person name="Nielsen M.R."/>
            <person name="Sondergaard T.E."/>
            <person name="Sorensen J.L."/>
            <person name="Fitzpatrick D.A."/>
            <person name="Frisvad J.C."/>
            <person name="Nielsen K.L."/>
        </authorList>
    </citation>
    <scope>NUCLEOTIDE SEQUENCE</scope>
    <source>
        <strain evidence="2">IBT 35673</strain>
    </source>
</reference>
<evidence type="ECO:0000256" key="1">
    <source>
        <dbReference type="SAM" id="MobiDB-lite"/>
    </source>
</evidence>
<sequence length="99" mass="11154">MVTTTIDHNPLDPNFAKRRSSLGHMDEPQKAQHDVKELTDRNVAPSPHAMCSELAHQHALDDLHKNTEHWSSQEVDQRGFLSDLSADRGLQAHPEQLGE</sequence>
<protein>
    <submittedName>
        <fullName evidence="2">Uncharacterized protein</fullName>
    </submittedName>
</protein>
<reference evidence="2" key="1">
    <citation type="submission" date="2022-12" db="EMBL/GenBank/DDBJ databases">
        <authorList>
            <person name="Petersen C."/>
        </authorList>
    </citation>
    <scope>NUCLEOTIDE SEQUENCE</scope>
    <source>
        <strain evidence="2">IBT 35673</strain>
    </source>
</reference>
<accession>A0A9W9UM90</accession>
<gene>
    <name evidence="2" type="ORF">N7452_003209</name>
</gene>
<dbReference type="Proteomes" id="UP001147695">
    <property type="component" value="Unassembled WGS sequence"/>
</dbReference>
<evidence type="ECO:0000313" key="3">
    <source>
        <dbReference type="Proteomes" id="UP001147695"/>
    </source>
</evidence>
<name>A0A9W9UM90_PENBR</name>
<feature type="region of interest" description="Disordered" evidence="1">
    <location>
        <begin position="1"/>
        <end position="35"/>
    </location>
</feature>
<feature type="compositionally biased region" description="Basic and acidic residues" evidence="1">
    <location>
        <begin position="24"/>
        <end position="35"/>
    </location>
</feature>
<dbReference type="AlphaFoldDB" id="A0A9W9UM90"/>